<comment type="caution">
    <text evidence="2">The sequence shown here is derived from an EMBL/GenBank/DDBJ whole genome shotgun (WGS) entry which is preliminary data.</text>
</comment>
<dbReference type="HOGENOM" id="CLU_813442_0_0_10"/>
<dbReference type="Proteomes" id="UP000004123">
    <property type="component" value="Unassembled WGS sequence"/>
</dbReference>
<sequence length="363" mass="42037">MPDINIIEQLKQHNSMTKRIFYILVGLLFFVGCRQTSANLASTKVVQRNGKAKSLLQEKSDTKEQRNNNATTNWDAIHAKYAAMKYKTEDSWELVWYKDYTKYSDSSPIDELKSMKIKLFGDSILYLNGKKLKVCRTVRDPFMYQRDALYYPSLAKYFANLGINITKSVPVLLLQSTMKDVYSDMLEYIYTGKYLALYCKGYVGVYKYISRKNQGLPSPTAHLVYTDADLYKDIDKEMSSKHARQYNIRAYKGKLKMLSGDRIDEMESGGGFDFVKLPSYKGFPIFVCLDYNEDDEFLIFTYRNNSISIDNCIEVLAFSSYNNEKESFAIYSDGTIYVKTVDGKKVHITVYRINDEGDFYELN</sequence>
<proteinExistence type="predicted"/>
<keyword evidence="1" id="KW-0472">Membrane</keyword>
<name>F9DLY9_9BACT</name>
<evidence type="ECO:0000313" key="3">
    <source>
        <dbReference type="Proteomes" id="UP000004123"/>
    </source>
</evidence>
<keyword evidence="1" id="KW-0812">Transmembrane</keyword>
<dbReference type="RefSeq" id="WP_006046359.1">
    <property type="nucleotide sequence ID" value="NZ_GL982514.1"/>
</dbReference>
<dbReference type="AlphaFoldDB" id="F9DLY9"/>
<keyword evidence="1" id="KW-1133">Transmembrane helix</keyword>
<dbReference type="EMBL" id="AFPY01000128">
    <property type="protein sequence ID" value="EGQ12597.1"/>
    <property type="molecule type" value="Genomic_DNA"/>
</dbReference>
<accession>F9DLY9</accession>
<gene>
    <name evidence="2" type="ORF">HMPREF9144_2681</name>
</gene>
<feature type="transmembrane region" description="Helical" evidence="1">
    <location>
        <begin position="20"/>
        <end position="37"/>
    </location>
</feature>
<organism evidence="2 3">
    <name type="scientific">Prevotella pallens ATCC 700821</name>
    <dbReference type="NCBI Taxonomy" id="997353"/>
    <lineage>
        <taxon>Bacteria</taxon>
        <taxon>Pseudomonadati</taxon>
        <taxon>Bacteroidota</taxon>
        <taxon>Bacteroidia</taxon>
        <taxon>Bacteroidales</taxon>
        <taxon>Prevotellaceae</taxon>
        <taxon>Prevotella</taxon>
    </lineage>
</organism>
<reference evidence="2 3" key="1">
    <citation type="submission" date="2011-04" db="EMBL/GenBank/DDBJ databases">
        <authorList>
            <person name="Muzny D."/>
            <person name="Qin X."/>
            <person name="Deng J."/>
            <person name="Jiang H."/>
            <person name="Liu Y."/>
            <person name="Qu J."/>
            <person name="Song X.-Z."/>
            <person name="Zhang L."/>
            <person name="Thornton R."/>
            <person name="Coyle M."/>
            <person name="Francisco L."/>
            <person name="Jackson L."/>
            <person name="Javaid M."/>
            <person name="Korchina V."/>
            <person name="Kovar C."/>
            <person name="Mata R."/>
            <person name="Mathew T."/>
            <person name="Ngo R."/>
            <person name="Nguyen L."/>
            <person name="Nguyen N."/>
            <person name="Okwuonu G."/>
            <person name="Ongeri F."/>
            <person name="Pham C."/>
            <person name="Simmons D."/>
            <person name="Wilczek-Boney K."/>
            <person name="Hale W."/>
            <person name="Jakkamsetti A."/>
            <person name="Pham P."/>
            <person name="Ruth R."/>
            <person name="San Lucas F."/>
            <person name="Warren J."/>
            <person name="Zhang J."/>
            <person name="Zhao Z."/>
            <person name="Zhou C."/>
            <person name="Zhu D."/>
            <person name="Lee S."/>
            <person name="Bess C."/>
            <person name="Blankenburg K."/>
            <person name="Forbes L."/>
            <person name="Fu Q."/>
            <person name="Gubbala S."/>
            <person name="Hirani K."/>
            <person name="Jayaseelan J.C."/>
            <person name="Lara F."/>
            <person name="Munidasa M."/>
            <person name="Palculict T."/>
            <person name="Patil S."/>
            <person name="Pu L.-L."/>
            <person name="Saada N."/>
            <person name="Tang L."/>
            <person name="Weissenberger G."/>
            <person name="Zhu Y."/>
            <person name="Hemphill L."/>
            <person name="Shang Y."/>
            <person name="Youmans B."/>
            <person name="Ayvaz T."/>
            <person name="Ross M."/>
            <person name="Santibanez J."/>
            <person name="Aqrawi P."/>
            <person name="Gross S."/>
            <person name="Joshi V."/>
            <person name="Fowler G."/>
            <person name="Nazareth L."/>
            <person name="Reid J."/>
            <person name="Worley K."/>
            <person name="Petrosino J."/>
            <person name="Highlander S."/>
            <person name="Gibbs R."/>
        </authorList>
    </citation>
    <scope>NUCLEOTIDE SEQUENCE [LARGE SCALE GENOMIC DNA]</scope>
    <source>
        <strain evidence="2 3">ATCC 700821</strain>
    </source>
</reference>
<protein>
    <submittedName>
        <fullName evidence="2">Uncharacterized protein</fullName>
    </submittedName>
</protein>
<evidence type="ECO:0000313" key="2">
    <source>
        <dbReference type="EMBL" id="EGQ12597.1"/>
    </source>
</evidence>
<evidence type="ECO:0000256" key="1">
    <source>
        <dbReference type="SAM" id="Phobius"/>
    </source>
</evidence>